<evidence type="ECO:0000256" key="1">
    <source>
        <dbReference type="ARBA" id="ARBA00000824"/>
    </source>
</evidence>
<evidence type="ECO:0000256" key="11">
    <source>
        <dbReference type="ARBA" id="ARBA00023141"/>
    </source>
</evidence>
<evidence type="ECO:0000256" key="4">
    <source>
        <dbReference type="ARBA" id="ARBA00004741"/>
    </source>
</evidence>
<evidence type="ECO:0000256" key="15">
    <source>
        <dbReference type="ARBA" id="ARBA00023268"/>
    </source>
</evidence>
<dbReference type="FunFam" id="3.40.190.10:FF:000034">
    <property type="entry name" value="Chorismate mutase/prephenate dehydratase"/>
    <property type="match status" value="1"/>
</dbReference>
<dbReference type="Gene3D" id="3.40.190.10">
    <property type="entry name" value="Periplasmic binding protein-like II"/>
    <property type="match status" value="2"/>
</dbReference>
<evidence type="ECO:0000256" key="19">
    <source>
        <dbReference type="PIRSR" id="PIRSR001500-2"/>
    </source>
</evidence>
<comment type="function">
    <text evidence="2">Catalyzes the Claisen rearrangement of chorismate to prephenate and the decarboxylation/dehydration of prephenate to phenylpyruvate.</text>
</comment>
<dbReference type="InterPro" id="IPR010957">
    <property type="entry name" value="G/b/e-P-prot_chorismate_mutase"/>
</dbReference>
<dbReference type="InterPro" id="IPR002701">
    <property type="entry name" value="CM_II_prokaryot"/>
</dbReference>
<dbReference type="HOGENOM" id="CLU_035008_0_1_6"/>
<reference evidence="23 24" key="1">
    <citation type="journal article" date="2009" name="PLoS ONE">
        <title>The complete genome of Teredinibacter turnerae T7901: an intracellular endosymbiont of marine wood-boring bivalves (shipworms).</title>
        <authorList>
            <person name="Yang J.C."/>
            <person name="Madupu R."/>
            <person name="Durkin A.S."/>
            <person name="Ekborg N.A."/>
            <person name="Pedamallu C.S."/>
            <person name="Hostetler J.B."/>
            <person name="Radune D."/>
            <person name="Toms B.S."/>
            <person name="Henrissat B."/>
            <person name="Coutinho P.M."/>
            <person name="Schwarz S."/>
            <person name="Field L."/>
            <person name="Trindade-Silva A.E."/>
            <person name="Soares C.A.G."/>
            <person name="Elshahawi S."/>
            <person name="Hanora A."/>
            <person name="Schmidt E.W."/>
            <person name="Haygood M.G."/>
            <person name="Posfai J."/>
            <person name="Benner J."/>
            <person name="Madinger C."/>
            <person name="Nove J."/>
            <person name="Anton B."/>
            <person name="Chaudhary K."/>
            <person name="Foster J."/>
            <person name="Holman A."/>
            <person name="Kumar S."/>
            <person name="Lessard P.A."/>
            <person name="Luyten Y.A."/>
            <person name="Slatko B."/>
            <person name="Wood N."/>
            <person name="Wu B."/>
            <person name="Teplitski M."/>
            <person name="Mougous J.D."/>
            <person name="Ward N."/>
            <person name="Eisen J.A."/>
            <person name="Badger J.H."/>
            <person name="Distel D.L."/>
        </authorList>
    </citation>
    <scope>NUCLEOTIDE SEQUENCE [LARGE SCALE GENOMIC DNA]</scope>
    <source>
        <strain evidence="24">ATCC 39867 / T7901</strain>
    </source>
</reference>
<dbReference type="STRING" id="377629.TERTU_1383"/>
<feature type="domain" description="ACT" evidence="22">
    <location>
        <begin position="296"/>
        <end position="371"/>
    </location>
</feature>
<evidence type="ECO:0000313" key="24">
    <source>
        <dbReference type="Proteomes" id="UP000009080"/>
    </source>
</evidence>
<dbReference type="AlphaFoldDB" id="C5BSJ2"/>
<comment type="catalytic activity">
    <reaction evidence="18">
        <text>prephenate + H(+) = 3-phenylpyruvate + CO2 + H2O</text>
        <dbReference type="Rhea" id="RHEA:21648"/>
        <dbReference type="ChEBI" id="CHEBI:15377"/>
        <dbReference type="ChEBI" id="CHEBI:15378"/>
        <dbReference type="ChEBI" id="CHEBI:16526"/>
        <dbReference type="ChEBI" id="CHEBI:18005"/>
        <dbReference type="ChEBI" id="CHEBI:29934"/>
        <dbReference type="EC" id="4.2.1.51"/>
    </reaction>
</comment>
<comment type="pathway">
    <text evidence="5">Metabolic intermediate biosynthesis; prephenate biosynthesis; prephenate from chorismate: step 1/1.</text>
</comment>
<dbReference type="EC" id="4.2.1.51" evidence="7"/>
<dbReference type="PANTHER" id="PTHR21022">
    <property type="entry name" value="PREPHENATE DEHYDRATASE P PROTEIN"/>
    <property type="match status" value="1"/>
</dbReference>
<dbReference type="EC" id="5.4.99.5" evidence="6"/>
<accession>C5BSJ2</accession>
<dbReference type="InterPro" id="IPR002912">
    <property type="entry name" value="ACT_dom"/>
</dbReference>
<evidence type="ECO:0000256" key="14">
    <source>
        <dbReference type="ARBA" id="ARBA00023239"/>
    </source>
</evidence>
<dbReference type="PROSITE" id="PS00858">
    <property type="entry name" value="PREPHENATE_DEHYDR_2"/>
    <property type="match status" value="1"/>
</dbReference>
<dbReference type="FunFam" id="3.30.70.260:FF:000012">
    <property type="entry name" value="Prephenate dehydratase"/>
    <property type="match status" value="1"/>
</dbReference>
<evidence type="ECO:0000256" key="3">
    <source>
        <dbReference type="ARBA" id="ARBA00004496"/>
    </source>
</evidence>
<dbReference type="GO" id="GO:0046417">
    <property type="term" value="P:chorismate metabolic process"/>
    <property type="evidence" value="ECO:0007669"/>
    <property type="project" value="InterPro"/>
</dbReference>
<evidence type="ECO:0000256" key="2">
    <source>
        <dbReference type="ARBA" id="ARBA00002364"/>
    </source>
</evidence>
<dbReference type="PROSITE" id="PS51168">
    <property type="entry name" value="CHORISMATE_MUT_2"/>
    <property type="match status" value="1"/>
</dbReference>
<keyword evidence="14 23" id="KW-0456">Lyase</keyword>
<protein>
    <recommendedName>
        <fullName evidence="8">Bifunctional chorismate mutase/prephenate dehydratase</fullName>
        <ecNumber evidence="7">4.2.1.51</ecNumber>
        <ecNumber evidence="6">5.4.99.5</ecNumber>
    </recommendedName>
    <alternativeName>
        <fullName evidence="17">Chorismate mutase-prephenate dehydratase</fullName>
    </alternativeName>
    <alternativeName>
        <fullName evidence="16">p-protein</fullName>
    </alternativeName>
</protein>
<name>C5BSJ2_TERTT</name>
<organism evidence="23 24">
    <name type="scientific">Teredinibacter turnerae (strain ATCC 39867 / T7901)</name>
    <dbReference type="NCBI Taxonomy" id="377629"/>
    <lineage>
        <taxon>Bacteria</taxon>
        <taxon>Pseudomonadati</taxon>
        <taxon>Pseudomonadota</taxon>
        <taxon>Gammaproteobacteria</taxon>
        <taxon>Cellvibrionales</taxon>
        <taxon>Cellvibrionaceae</taxon>
        <taxon>Teredinibacter</taxon>
    </lineage>
</organism>
<dbReference type="InterPro" id="IPR036263">
    <property type="entry name" value="Chorismate_II_sf"/>
</dbReference>
<evidence type="ECO:0000256" key="9">
    <source>
        <dbReference type="ARBA" id="ARBA00022490"/>
    </source>
</evidence>
<comment type="pathway">
    <text evidence="4">Amino-acid biosynthesis; L-phenylalanine biosynthesis; phenylpyruvate from prephenate: step 1/1.</text>
</comment>
<dbReference type="RefSeq" id="WP_015817137.1">
    <property type="nucleotide sequence ID" value="NC_012997.1"/>
</dbReference>
<dbReference type="Proteomes" id="UP000009080">
    <property type="component" value="Chromosome"/>
</dbReference>
<keyword evidence="9" id="KW-0963">Cytoplasm</keyword>
<dbReference type="EMBL" id="CP001614">
    <property type="protein sequence ID" value="ACR11025.1"/>
    <property type="molecule type" value="Genomic_DNA"/>
</dbReference>
<feature type="domain" description="Chorismate mutase" evidence="20">
    <location>
        <begin position="13"/>
        <end position="108"/>
    </location>
</feature>
<evidence type="ECO:0000256" key="12">
    <source>
        <dbReference type="ARBA" id="ARBA00023222"/>
    </source>
</evidence>
<dbReference type="GO" id="GO:0009094">
    <property type="term" value="P:L-phenylalanine biosynthetic process"/>
    <property type="evidence" value="ECO:0007669"/>
    <property type="project" value="UniProtKB-UniPathway"/>
</dbReference>
<evidence type="ECO:0000256" key="7">
    <source>
        <dbReference type="ARBA" id="ARBA00013147"/>
    </source>
</evidence>
<gene>
    <name evidence="23" type="ordered locus">TERTU_1383</name>
</gene>
<dbReference type="InterPro" id="IPR036979">
    <property type="entry name" value="CM_dom_sf"/>
</dbReference>
<dbReference type="PANTHER" id="PTHR21022:SF19">
    <property type="entry name" value="PREPHENATE DEHYDRATASE-RELATED"/>
    <property type="match status" value="1"/>
</dbReference>
<evidence type="ECO:0000256" key="18">
    <source>
        <dbReference type="ARBA" id="ARBA00047848"/>
    </source>
</evidence>
<dbReference type="GO" id="GO:0004664">
    <property type="term" value="F:prephenate dehydratase activity"/>
    <property type="evidence" value="ECO:0007669"/>
    <property type="project" value="UniProtKB-EC"/>
</dbReference>
<dbReference type="Pfam" id="PF01842">
    <property type="entry name" value="ACT"/>
    <property type="match status" value="1"/>
</dbReference>
<dbReference type="InterPro" id="IPR008242">
    <property type="entry name" value="Chor_mutase/pphenate_deHydtase"/>
</dbReference>
<dbReference type="FunFam" id="1.20.59.10:FF:000004">
    <property type="entry name" value="Prephenate dehydratase"/>
    <property type="match status" value="1"/>
</dbReference>
<evidence type="ECO:0000313" key="23">
    <source>
        <dbReference type="EMBL" id="ACR11025.1"/>
    </source>
</evidence>
<feature type="domain" description="Prephenate dehydratase" evidence="21">
    <location>
        <begin position="108"/>
        <end position="284"/>
    </location>
</feature>
<dbReference type="NCBIfam" id="TIGR01807">
    <property type="entry name" value="CM_P2"/>
    <property type="match status" value="1"/>
</dbReference>
<evidence type="ECO:0000256" key="5">
    <source>
        <dbReference type="ARBA" id="ARBA00004817"/>
    </source>
</evidence>
<keyword evidence="24" id="KW-1185">Reference proteome</keyword>
<dbReference type="Pfam" id="PF00800">
    <property type="entry name" value="PDT"/>
    <property type="match status" value="1"/>
</dbReference>
<comment type="subcellular location">
    <subcellularLocation>
        <location evidence="3">Cytoplasm</location>
    </subcellularLocation>
</comment>
<evidence type="ECO:0000256" key="16">
    <source>
        <dbReference type="ARBA" id="ARBA00031175"/>
    </source>
</evidence>
<keyword evidence="12" id="KW-0584">Phenylalanine biosynthesis</keyword>
<sequence length="377" mass="41433">MKDSDSDNPAGQDSEREALSQLRVKIDSIDEQIGELINARARCAQEVAEIKKRHSADGEISTFYRPEREAQVLRRAMERNTGPLDNEEFARLFREIMSACLALEAPVKVAYLGPEGTFTQQAAIKHFGHSAHTVSLSAIDEVFREVASGAAHFGVVPVENSTEGVVTHTLDNFLGSSVKICGEVVLRIHHNFLVSDITRVDSISRVYSHAQSLSQCRKWLDAHYPRAERVAVSSNAEAAKRVKGEWNAAAIAGKMAAELYDLNLHAESIEDQPDNSTRFLIIGADEVEASGDDKTSIVVSTRNEPGALHGLLEPFHRHNVDLTRVETRPSLTGTWNYVFFIDFSGHVSDSTIQAALSEVSSRVADLKILGSYPKGVL</sequence>
<evidence type="ECO:0000259" key="20">
    <source>
        <dbReference type="PROSITE" id="PS51168"/>
    </source>
</evidence>
<dbReference type="InterPro" id="IPR001086">
    <property type="entry name" value="Preph_deHydtase"/>
</dbReference>
<dbReference type="UniPathway" id="UPA00120">
    <property type="reaction ID" value="UER00203"/>
</dbReference>
<evidence type="ECO:0000259" key="22">
    <source>
        <dbReference type="PROSITE" id="PS51671"/>
    </source>
</evidence>
<dbReference type="PROSITE" id="PS51171">
    <property type="entry name" value="PREPHENATE_DEHYDR_3"/>
    <property type="match status" value="1"/>
</dbReference>
<dbReference type="Pfam" id="PF01817">
    <property type="entry name" value="CM_2"/>
    <property type="match status" value="1"/>
</dbReference>
<dbReference type="Gene3D" id="1.20.59.10">
    <property type="entry name" value="Chorismate mutase"/>
    <property type="match status" value="1"/>
</dbReference>
<dbReference type="GO" id="GO:0005737">
    <property type="term" value="C:cytoplasm"/>
    <property type="evidence" value="ECO:0007669"/>
    <property type="project" value="UniProtKB-SubCell"/>
</dbReference>
<dbReference type="PROSITE" id="PS51671">
    <property type="entry name" value="ACT"/>
    <property type="match status" value="1"/>
</dbReference>
<dbReference type="PIRSF" id="PIRSF001500">
    <property type="entry name" value="Chor_mut_pdt_Ppr"/>
    <property type="match status" value="1"/>
</dbReference>
<dbReference type="OrthoDB" id="9802281at2"/>
<dbReference type="GeneID" id="93857305"/>
<proteinExistence type="predicted"/>
<dbReference type="UniPathway" id="UPA00121">
    <property type="reaction ID" value="UER00345"/>
</dbReference>
<keyword evidence="10" id="KW-0028">Amino-acid biosynthesis</keyword>
<dbReference type="FunFam" id="3.40.190.10:FF:000029">
    <property type="entry name" value="Chorismate mutase/Prephenate dehydratase"/>
    <property type="match status" value="1"/>
</dbReference>
<keyword evidence="11" id="KW-0057">Aromatic amino acid biosynthesis</keyword>
<dbReference type="CDD" id="cd13630">
    <property type="entry name" value="PBP2_PDT_1"/>
    <property type="match status" value="1"/>
</dbReference>
<dbReference type="KEGG" id="ttu:TERTU_1383"/>
<evidence type="ECO:0000256" key="17">
    <source>
        <dbReference type="ARBA" id="ARBA00031520"/>
    </source>
</evidence>
<dbReference type="CDD" id="cd04905">
    <property type="entry name" value="ACT_CM-PDT"/>
    <property type="match status" value="1"/>
</dbReference>
<dbReference type="InterPro" id="IPR018528">
    <property type="entry name" value="Preph_deHydtase_CS"/>
</dbReference>
<comment type="catalytic activity">
    <reaction evidence="1">
        <text>chorismate = prephenate</text>
        <dbReference type="Rhea" id="RHEA:13897"/>
        <dbReference type="ChEBI" id="CHEBI:29748"/>
        <dbReference type="ChEBI" id="CHEBI:29934"/>
        <dbReference type="EC" id="5.4.99.5"/>
    </reaction>
</comment>
<dbReference type="SUPFAM" id="SSF48600">
    <property type="entry name" value="Chorismate mutase II"/>
    <property type="match status" value="1"/>
</dbReference>
<dbReference type="SUPFAM" id="SSF55021">
    <property type="entry name" value="ACT-like"/>
    <property type="match status" value="1"/>
</dbReference>
<feature type="site" description="Essential for prephenate dehydratase activity" evidence="19">
    <location>
        <position position="277"/>
    </location>
</feature>
<evidence type="ECO:0000256" key="10">
    <source>
        <dbReference type="ARBA" id="ARBA00022605"/>
    </source>
</evidence>
<dbReference type="SMART" id="SM00830">
    <property type="entry name" value="CM_2"/>
    <property type="match status" value="1"/>
</dbReference>
<dbReference type="eggNOG" id="COG1605">
    <property type="taxonomic scope" value="Bacteria"/>
</dbReference>
<dbReference type="NCBIfam" id="NF008865">
    <property type="entry name" value="PRK11898.1"/>
    <property type="match status" value="1"/>
</dbReference>
<dbReference type="Gene3D" id="3.30.70.260">
    <property type="match status" value="1"/>
</dbReference>
<evidence type="ECO:0000256" key="13">
    <source>
        <dbReference type="ARBA" id="ARBA00023235"/>
    </source>
</evidence>
<dbReference type="InterPro" id="IPR045865">
    <property type="entry name" value="ACT-like_dom_sf"/>
</dbReference>
<evidence type="ECO:0000256" key="8">
    <source>
        <dbReference type="ARBA" id="ARBA00014401"/>
    </source>
</evidence>
<keyword evidence="15" id="KW-0511">Multifunctional enzyme</keyword>
<dbReference type="GO" id="GO:0004106">
    <property type="term" value="F:chorismate mutase activity"/>
    <property type="evidence" value="ECO:0007669"/>
    <property type="project" value="UniProtKB-EC"/>
</dbReference>
<keyword evidence="13 23" id="KW-0413">Isomerase</keyword>
<evidence type="ECO:0000259" key="21">
    <source>
        <dbReference type="PROSITE" id="PS51171"/>
    </source>
</evidence>
<dbReference type="SUPFAM" id="SSF53850">
    <property type="entry name" value="Periplasmic binding protein-like II"/>
    <property type="match status" value="1"/>
</dbReference>
<evidence type="ECO:0000256" key="6">
    <source>
        <dbReference type="ARBA" id="ARBA00012404"/>
    </source>
</evidence>
<dbReference type="eggNOG" id="COG0077">
    <property type="taxonomic scope" value="Bacteria"/>
</dbReference>